<proteinExistence type="predicted"/>
<reference evidence="1" key="1">
    <citation type="submission" date="2007-03" db="EMBL/GenBank/DDBJ databases">
        <title>Annotation of Culex pipiens quinquefasciatus.</title>
        <authorList>
            <consortium name="The Broad Institute Genome Sequencing Platform"/>
            <person name="Atkinson P.W."/>
            <person name="Hemingway J."/>
            <person name="Christensen B.M."/>
            <person name="Higgs S."/>
            <person name="Kodira C."/>
            <person name="Hannick L."/>
            <person name="Megy K."/>
            <person name="O'Leary S."/>
            <person name="Pearson M."/>
            <person name="Haas B.J."/>
            <person name="Mauceli E."/>
            <person name="Wortman J.R."/>
            <person name="Lee N.H."/>
            <person name="Guigo R."/>
            <person name="Stanke M."/>
            <person name="Alvarado L."/>
            <person name="Amedeo P."/>
            <person name="Antoine C.H."/>
            <person name="Arensburger P."/>
            <person name="Bidwell S.L."/>
            <person name="Crawford M."/>
            <person name="Camaro F."/>
            <person name="Devon K."/>
            <person name="Engels R."/>
            <person name="Hammond M."/>
            <person name="Howarth C."/>
            <person name="Koehrsen M."/>
            <person name="Lawson D."/>
            <person name="Montgomery P."/>
            <person name="Nene V."/>
            <person name="Nusbaum C."/>
            <person name="Puiu D."/>
            <person name="Romero-Severson J."/>
            <person name="Severson D.W."/>
            <person name="Shumway M."/>
            <person name="Sisk P."/>
            <person name="Stolte C."/>
            <person name="Zeng Q."/>
            <person name="Eisenstadt E."/>
            <person name="Fraser-Liggett C."/>
            <person name="Strausberg R."/>
            <person name="Galagan J."/>
            <person name="Birren B."/>
            <person name="Collins F.H."/>
        </authorList>
    </citation>
    <scope>NUCLEOTIDE SEQUENCE [LARGE SCALE GENOMIC DNA]</scope>
    <source>
        <strain evidence="1">JHB</strain>
    </source>
</reference>
<dbReference type="OrthoDB" id="7852576at2759"/>
<dbReference type="EnsemblMetazoa" id="CPIJ003252-RA">
    <property type="protein sequence ID" value="CPIJ003252-PA"/>
    <property type="gene ID" value="CPIJ003252"/>
</dbReference>
<evidence type="ECO:0000313" key="2">
    <source>
        <dbReference type="EnsemblMetazoa" id="CPIJ003252-PA"/>
    </source>
</evidence>
<organism>
    <name type="scientific">Culex quinquefasciatus</name>
    <name type="common">Southern house mosquito</name>
    <name type="synonym">Culex pungens</name>
    <dbReference type="NCBI Taxonomy" id="7176"/>
    <lineage>
        <taxon>Eukaryota</taxon>
        <taxon>Metazoa</taxon>
        <taxon>Ecdysozoa</taxon>
        <taxon>Arthropoda</taxon>
        <taxon>Hexapoda</taxon>
        <taxon>Insecta</taxon>
        <taxon>Pterygota</taxon>
        <taxon>Neoptera</taxon>
        <taxon>Endopterygota</taxon>
        <taxon>Diptera</taxon>
        <taxon>Nematocera</taxon>
        <taxon>Culicoidea</taxon>
        <taxon>Culicidae</taxon>
        <taxon>Culicinae</taxon>
        <taxon>Culicini</taxon>
        <taxon>Culex</taxon>
        <taxon>Culex</taxon>
    </lineage>
</organism>
<dbReference type="KEGG" id="cqu:CpipJ_CPIJ003252"/>
<protein>
    <submittedName>
        <fullName evidence="1 2">Uncharacterized protein</fullName>
    </submittedName>
</protein>
<dbReference type="HOGENOM" id="CLU_2135918_0_0_1"/>
<gene>
    <name evidence="2" type="primary">6034283</name>
    <name evidence="1" type="ORF">CpipJ_CPIJ003252</name>
</gene>
<dbReference type="VEuPathDB" id="VectorBase:CQUJHB013291"/>
<reference evidence="2" key="2">
    <citation type="submission" date="2021-02" db="UniProtKB">
        <authorList>
            <consortium name="EnsemblMetazoa"/>
        </authorList>
    </citation>
    <scope>IDENTIFICATION</scope>
    <source>
        <strain evidence="2">JHB</strain>
    </source>
</reference>
<keyword evidence="3" id="KW-1185">Reference proteome</keyword>
<dbReference type="EMBL" id="DS231853">
    <property type="protein sequence ID" value="EDS37854.1"/>
    <property type="molecule type" value="Genomic_DNA"/>
</dbReference>
<evidence type="ECO:0000313" key="1">
    <source>
        <dbReference type="EMBL" id="EDS37854.1"/>
    </source>
</evidence>
<dbReference type="Proteomes" id="UP000002320">
    <property type="component" value="Unassembled WGS sequence"/>
</dbReference>
<evidence type="ECO:0000313" key="3">
    <source>
        <dbReference type="Proteomes" id="UP000002320"/>
    </source>
</evidence>
<dbReference type="InParanoid" id="B0W7D9"/>
<sequence length="113" mass="12481">MPKSLASFCRLCLTKTASKVPVFGGDQENVTNLLALIELSLWQTKHENGFLDKLTRLIKATLDGVMCHVRVSAELAEPFWMPSRACFSGTSGTLLDHVEGHGKVMAYPVRFLT</sequence>
<dbReference type="VEuPathDB" id="VectorBase:CPIJ003252"/>
<name>B0W7D9_CULQU</name>
<dbReference type="AlphaFoldDB" id="B0W7D9"/>
<accession>B0W7D9</accession>